<keyword evidence="1" id="KW-1133">Transmembrane helix</keyword>
<comment type="caution">
    <text evidence="2">The sequence shown here is derived from an EMBL/GenBank/DDBJ whole genome shotgun (WGS) entry which is preliminary data.</text>
</comment>
<keyword evidence="3" id="KW-1185">Reference proteome</keyword>
<evidence type="ECO:0000313" key="3">
    <source>
        <dbReference type="Proteomes" id="UP000002296"/>
    </source>
</evidence>
<proteinExistence type="predicted"/>
<accession>Q4CLM2</accession>
<dbReference type="AlphaFoldDB" id="Q4CLM2"/>
<name>Q4CLM2_TRYCC</name>
<dbReference type="EMBL" id="AAHK01004145">
    <property type="protein sequence ID" value="EAN81173.1"/>
    <property type="molecule type" value="Genomic_DNA"/>
</dbReference>
<dbReference type="PaxDb" id="353153-Q4CLM2"/>
<protein>
    <submittedName>
        <fullName evidence="2">Uncharacterized protein</fullName>
    </submittedName>
</protein>
<evidence type="ECO:0000256" key="1">
    <source>
        <dbReference type="SAM" id="Phobius"/>
    </source>
</evidence>
<sequence>AVKIRTFTVCYWVLVVLLQVVLQGLHLYWFALIVKLAIRALFGGPLDDIRSEDDEENDGH</sequence>
<dbReference type="STRING" id="353153.Q4CLM2"/>
<reference evidence="2 3" key="1">
    <citation type="journal article" date="2005" name="Science">
        <title>The genome sequence of Trypanosoma cruzi, etiologic agent of Chagas disease.</title>
        <authorList>
            <person name="El-Sayed N.M."/>
            <person name="Myler P.J."/>
            <person name="Bartholomeu D.C."/>
            <person name="Nilsson D."/>
            <person name="Aggarwal G."/>
            <person name="Tran A.N."/>
            <person name="Ghedin E."/>
            <person name="Worthey E.A."/>
            <person name="Delcher A.L."/>
            <person name="Blandin G."/>
            <person name="Westenberger S.J."/>
            <person name="Caler E."/>
            <person name="Cerqueira G.C."/>
            <person name="Branche C."/>
            <person name="Haas B."/>
            <person name="Anupama A."/>
            <person name="Arner E."/>
            <person name="Aslund L."/>
            <person name="Attipoe P."/>
            <person name="Bontempi E."/>
            <person name="Bringaud F."/>
            <person name="Burton P."/>
            <person name="Cadag E."/>
            <person name="Campbell D.A."/>
            <person name="Carrington M."/>
            <person name="Crabtree J."/>
            <person name="Darban H."/>
            <person name="da Silveira J.F."/>
            <person name="de Jong P."/>
            <person name="Edwards K."/>
            <person name="Englund P.T."/>
            <person name="Fazelina G."/>
            <person name="Feldblyum T."/>
            <person name="Ferella M."/>
            <person name="Frasch A.C."/>
            <person name="Gull K."/>
            <person name="Horn D."/>
            <person name="Hou L."/>
            <person name="Huang Y."/>
            <person name="Kindlund E."/>
            <person name="Klingbeil M."/>
            <person name="Kluge S."/>
            <person name="Koo H."/>
            <person name="Lacerda D."/>
            <person name="Levin M.J."/>
            <person name="Lorenzi H."/>
            <person name="Louie T."/>
            <person name="Machado C.R."/>
            <person name="McCulloch R."/>
            <person name="McKenna A."/>
            <person name="Mizuno Y."/>
            <person name="Mottram J.C."/>
            <person name="Nelson S."/>
            <person name="Ochaya S."/>
            <person name="Osoegawa K."/>
            <person name="Pai G."/>
            <person name="Parsons M."/>
            <person name="Pentony M."/>
            <person name="Pettersson U."/>
            <person name="Pop M."/>
            <person name="Ramirez J.L."/>
            <person name="Rinta J."/>
            <person name="Robertson L."/>
            <person name="Salzberg S.L."/>
            <person name="Sanchez D.O."/>
            <person name="Seyler A."/>
            <person name="Sharma R."/>
            <person name="Shetty J."/>
            <person name="Simpson A.J."/>
            <person name="Sisk E."/>
            <person name="Tammi M.T."/>
            <person name="Tarleton R."/>
            <person name="Teixeira S."/>
            <person name="Van Aken S."/>
            <person name="Vogt C."/>
            <person name="Ward P.N."/>
            <person name="Wickstead B."/>
            <person name="Wortman J."/>
            <person name="White O."/>
            <person name="Fraser C.M."/>
            <person name="Stuart K.D."/>
            <person name="Andersson B."/>
        </authorList>
    </citation>
    <scope>NUCLEOTIDE SEQUENCE [LARGE SCALE GENOMIC DNA]</scope>
    <source>
        <strain evidence="2 3">CL Brener</strain>
    </source>
</reference>
<gene>
    <name evidence="2" type="ORF">Tc00.1047053508017.10</name>
</gene>
<feature type="non-terminal residue" evidence="2">
    <location>
        <position position="1"/>
    </location>
</feature>
<keyword evidence="1" id="KW-0812">Transmembrane</keyword>
<evidence type="ECO:0000313" key="2">
    <source>
        <dbReference type="EMBL" id="EAN81173.1"/>
    </source>
</evidence>
<feature type="transmembrane region" description="Helical" evidence="1">
    <location>
        <begin position="12"/>
        <end position="34"/>
    </location>
</feature>
<dbReference type="GeneID" id="3531989"/>
<dbReference type="RefSeq" id="XP_802619.1">
    <property type="nucleotide sequence ID" value="XM_797526.1"/>
</dbReference>
<dbReference type="KEGG" id="tcr:508017.10"/>
<organism evidence="2 3">
    <name type="scientific">Trypanosoma cruzi (strain CL Brener)</name>
    <dbReference type="NCBI Taxonomy" id="353153"/>
    <lineage>
        <taxon>Eukaryota</taxon>
        <taxon>Discoba</taxon>
        <taxon>Euglenozoa</taxon>
        <taxon>Kinetoplastea</taxon>
        <taxon>Metakinetoplastina</taxon>
        <taxon>Trypanosomatida</taxon>
        <taxon>Trypanosomatidae</taxon>
        <taxon>Trypanosoma</taxon>
        <taxon>Schizotrypanum</taxon>
    </lineage>
</organism>
<dbReference type="Proteomes" id="UP000002296">
    <property type="component" value="Unassembled WGS sequence"/>
</dbReference>
<dbReference type="InParanoid" id="Q4CLM2"/>
<keyword evidence="1" id="KW-0472">Membrane</keyword>